<dbReference type="Gene3D" id="1.10.10.10">
    <property type="entry name" value="Winged helix-like DNA-binding domain superfamily/Winged helix DNA-binding domain"/>
    <property type="match status" value="1"/>
</dbReference>
<dbReference type="InterPro" id="IPR022689">
    <property type="entry name" value="Iron_dep_repressor"/>
</dbReference>
<dbReference type="Pfam" id="PF01325">
    <property type="entry name" value="Fe_dep_repress"/>
    <property type="match status" value="1"/>
</dbReference>
<evidence type="ECO:0000259" key="12">
    <source>
        <dbReference type="PROSITE" id="PS50944"/>
    </source>
</evidence>
<evidence type="ECO:0000256" key="9">
    <source>
        <dbReference type="ARBA" id="ARBA00023163"/>
    </source>
</evidence>
<dbReference type="PANTHER" id="PTHR33238:SF11">
    <property type="entry name" value="TRANSCRIPTIONAL REGULATOR MNTR"/>
    <property type="match status" value="1"/>
</dbReference>
<keyword evidence="7" id="KW-0238">DNA-binding</keyword>
<keyword evidence="9" id="KW-0804">Transcription</keyword>
<accession>A0ABU4VLD4</accession>
<organism evidence="13 14">
    <name type="scientific">Patulibacter brassicae</name>
    <dbReference type="NCBI Taxonomy" id="1705717"/>
    <lineage>
        <taxon>Bacteria</taxon>
        <taxon>Bacillati</taxon>
        <taxon>Actinomycetota</taxon>
        <taxon>Thermoleophilia</taxon>
        <taxon>Solirubrobacterales</taxon>
        <taxon>Patulibacteraceae</taxon>
        <taxon>Patulibacter</taxon>
    </lineage>
</organism>
<comment type="similarity">
    <text evidence="2">Belongs to the DtxR/MntR family.</text>
</comment>
<comment type="subcellular location">
    <subcellularLocation>
        <location evidence="1">Cytoplasm</location>
    </subcellularLocation>
</comment>
<comment type="caution">
    <text evidence="13">The sequence shown here is derived from an EMBL/GenBank/DDBJ whole genome shotgun (WGS) entry which is preliminary data.</text>
</comment>
<name>A0ABU4VLD4_9ACTN</name>
<feature type="domain" description="HTH dtxR-type" evidence="12">
    <location>
        <begin position="1"/>
        <end position="65"/>
    </location>
</feature>
<dbReference type="InterPro" id="IPR036390">
    <property type="entry name" value="WH_DNA-bd_sf"/>
</dbReference>
<dbReference type="PROSITE" id="PS50944">
    <property type="entry name" value="HTH_DTXR"/>
    <property type="match status" value="1"/>
</dbReference>
<dbReference type="InterPro" id="IPR022687">
    <property type="entry name" value="HTH_DTXR"/>
</dbReference>
<evidence type="ECO:0000313" key="14">
    <source>
        <dbReference type="Proteomes" id="UP001277761"/>
    </source>
</evidence>
<evidence type="ECO:0000313" key="13">
    <source>
        <dbReference type="EMBL" id="MDX8152666.1"/>
    </source>
</evidence>
<dbReference type="PANTHER" id="PTHR33238">
    <property type="entry name" value="IRON (METAL) DEPENDENT REPRESSOR, DTXR FAMILY"/>
    <property type="match status" value="1"/>
</dbReference>
<keyword evidence="5" id="KW-0678">Repressor</keyword>
<dbReference type="Proteomes" id="UP001277761">
    <property type="component" value="Unassembled WGS sequence"/>
</dbReference>
<dbReference type="InterPro" id="IPR036421">
    <property type="entry name" value="Fe_dep_repressor_sf"/>
</dbReference>
<evidence type="ECO:0000256" key="2">
    <source>
        <dbReference type="ARBA" id="ARBA00007871"/>
    </source>
</evidence>
<protein>
    <recommendedName>
        <fullName evidence="11">Manganese transport regulator</fullName>
    </recommendedName>
</protein>
<comment type="subunit">
    <text evidence="3">Homodimer.</text>
</comment>
<reference evidence="13 14" key="1">
    <citation type="submission" date="2023-11" db="EMBL/GenBank/DDBJ databases">
        <authorList>
            <person name="Xu M."/>
            <person name="Jiang T."/>
        </authorList>
    </citation>
    <scope>NUCLEOTIDE SEQUENCE [LARGE SCALE GENOMIC DNA]</scope>
    <source>
        <strain evidence="13 14">SD</strain>
    </source>
</reference>
<keyword evidence="8" id="KW-0010">Activator</keyword>
<dbReference type="RefSeq" id="WP_319954822.1">
    <property type="nucleotide sequence ID" value="NZ_JAXAVX010000007.1"/>
</dbReference>
<keyword evidence="14" id="KW-1185">Reference proteome</keyword>
<evidence type="ECO:0000256" key="4">
    <source>
        <dbReference type="ARBA" id="ARBA00022490"/>
    </source>
</evidence>
<sequence length="219" mass="23838">MAKVTAGEVDYLMALLQLEEAGRDMTAANVARELSVSAPTVHEMVRRLEGDGLIERDARKRIAFTARGGEIAREAASRHRIVERFLTDVLHIPWHRVHSEAEKIERTLSDEVAERMRAAIGNATTCPHGHPIEAGARVRCATRLNEVEPGTRVTVLRFEDERDATLTPIADAGLRRGIAATVATSDEDQVVLRLDDGGDATVGVDQAGTITVWSTPTGD</sequence>
<gene>
    <name evidence="13" type="ORF">SK069_13755</name>
</gene>
<dbReference type="InterPro" id="IPR001367">
    <property type="entry name" value="Fe_dep_repressor"/>
</dbReference>
<keyword evidence="10" id="KW-0464">Manganese</keyword>
<dbReference type="InterPro" id="IPR036388">
    <property type="entry name" value="WH-like_DNA-bd_sf"/>
</dbReference>
<evidence type="ECO:0000256" key="8">
    <source>
        <dbReference type="ARBA" id="ARBA00023159"/>
    </source>
</evidence>
<evidence type="ECO:0000256" key="10">
    <source>
        <dbReference type="ARBA" id="ARBA00023211"/>
    </source>
</evidence>
<dbReference type="Pfam" id="PF02742">
    <property type="entry name" value="Fe_dep_repr_C"/>
    <property type="match status" value="1"/>
</dbReference>
<evidence type="ECO:0000256" key="11">
    <source>
        <dbReference type="ARBA" id="ARBA00032593"/>
    </source>
</evidence>
<dbReference type="Gene3D" id="1.10.60.10">
    <property type="entry name" value="Iron dependent repressor, metal binding and dimerisation domain"/>
    <property type="match status" value="1"/>
</dbReference>
<dbReference type="InterPro" id="IPR050536">
    <property type="entry name" value="DtxR_MntR_Metal-Reg"/>
</dbReference>
<keyword evidence="6" id="KW-0805">Transcription regulation</keyword>
<dbReference type="SMART" id="SM00529">
    <property type="entry name" value="HTH_DTXR"/>
    <property type="match status" value="1"/>
</dbReference>
<evidence type="ECO:0000256" key="1">
    <source>
        <dbReference type="ARBA" id="ARBA00004496"/>
    </source>
</evidence>
<dbReference type="EMBL" id="JAXAVX010000007">
    <property type="protein sequence ID" value="MDX8152666.1"/>
    <property type="molecule type" value="Genomic_DNA"/>
</dbReference>
<proteinExistence type="inferred from homology"/>
<keyword evidence="4" id="KW-0963">Cytoplasm</keyword>
<evidence type="ECO:0000256" key="5">
    <source>
        <dbReference type="ARBA" id="ARBA00022491"/>
    </source>
</evidence>
<evidence type="ECO:0000256" key="6">
    <source>
        <dbReference type="ARBA" id="ARBA00023015"/>
    </source>
</evidence>
<dbReference type="SUPFAM" id="SSF46785">
    <property type="entry name" value="Winged helix' DNA-binding domain"/>
    <property type="match status" value="1"/>
</dbReference>
<dbReference type="SUPFAM" id="SSF47979">
    <property type="entry name" value="Iron-dependent repressor protein, dimerization domain"/>
    <property type="match status" value="1"/>
</dbReference>
<evidence type="ECO:0000256" key="7">
    <source>
        <dbReference type="ARBA" id="ARBA00023125"/>
    </source>
</evidence>
<evidence type="ECO:0000256" key="3">
    <source>
        <dbReference type="ARBA" id="ARBA00011738"/>
    </source>
</evidence>